<proteinExistence type="predicted"/>
<gene>
    <name evidence="1" type="ORF">TNCV_2484541</name>
</gene>
<protein>
    <submittedName>
        <fullName evidence="1">Uncharacterized protein</fullName>
    </submittedName>
</protein>
<keyword evidence="2" id="KW-1185">Reference proteome</keyword>
<evidence type="ECO:0000313" key="2">
    <source>
        <dbReference type="Proteomes" id="UP000887159"/>
    </source>
</evidence>
<accession>A0A8X6VZM0</accession>
<dbReference type="Proteomes" id="UP000887159">
    <property type="component" value="Unassembled WGS sequence"/>
</dbReference>
<reference evidence="1" key="1">
    <citation type="submission" date="2020-08" db="EMBL/GenBank/DDBJ databases">
        <title>Multicomponent nature underlies the extraordinary mechanical properties of spider dragline silk.</title>
        <authorList>
            <person name="Kono N."/>
            <person name="Nakamura H."/>
            <person name="Mori M."/>
            <person name="Yoshida Y."/>
            <person name="Ohtoshi R."/>
            <person name="Malay A.D."/>
            <person name="Moran D.A.P."/>
            <person name="Tomita M."/>
            <person name="Numata K."/>
            <person name="Arakawa K."/>
        </authorList>
    </citation>
    <scope>NUCLEOTIDE SEQUENCE</scope>
</reference>
<dbReference type="AlphaFoldDB" id="A0A8X6VZM0"/>
<dbReference type="EMBL" id="BMAU01021371">
    <property type="protein sequence ID" value="GFY25334.1"/>
    <property type="molecule type" value="Genomic_DNA"/>
</dbReference>
<organism evidence="1 2">
    <name type="scientific">Trichonephila clavipes</name>
    <name type="common">Golden silk orbweaver</name>
    <name type="synonym">Nephila clavipes</name>
    <dbReference type="NCBI Taxonomy" id="2585209"/>
    <lineage>
        <taxon>Eukaryota</taxon>
        <taxon>Metazoa</taxon>
        <taxon>Ecdysozoa</taxon>
        <taxon>Arthropoda</taxon>
        <taxon>Chelicerata</taxon>
        <taxon>Arachnida</taxon>
        <taxon>Araneae</taxon>
        <taxon>Araneomorphae</taxon>
        <taxon>Entelegynae</taxon>
        <taxon>Araneoidea</taxon>
        <taxon>Nephilidae</taxon>
        <taxon>Trichonephila</taxon>
    </lineage>
</organism>
<name>A0A8X6VZM0_TRICX</name>
<sequence>MREMLNKIKVSINPSEETGVGGEKEPEGSVNWCPKRFDRGKNRLQIEDYDMFHLAFNILSPQVVVLIFSPIIDTPVRG</sequence>
<comment type="caution">
    <text evidence="1">The sequence shown here is derived from an EMBL/GenBank/DDBJ whole genome shotgun (WGS) entry which is preliminary data.</text>
</comment>
<evidence type="ECO:0000313" key="1">
    <source>
        <dbReference type="EMBL" id="GFY25334.1"/>
    </source>
</evidence>